<dbReference type="GO" id="GO:0003700">
    <property type="term" value="F:DNA-binding transcription factor activity"/>
    <property type="evidence" value="ECO:0007669"/>
    <property type="project" value="InterPro"/>
</dbReference>
<dbReference type="SUPFAM" id="SSF46785">
    <property type="entry name" value="Winged helix' DNA-binding domain"/>
    <property type="match status" value="1"/>
</dbReference>
<dbReference type="InterPro" id="IPR036388">
    <property type="entry name" value="WH-like_DNA-bd_sf"/>
</dbReference>
<keyword evidence="3 6" id="KW-0238">DNA-binding</keyword>
<dbReference type="PROSITE" id="PS50931">
    <property type="entry name" value="HTH_LYSR"/>
    <property type="match status" value="1"/>
</dbReference>
<dbReference type="STRING" id="417292.SAMN05421806_106321"/>
<dbReference type="CDD" id="cd08436">
    <property type="entry name" value="PBP2_LTTR_like_3"/>
    <property type="match status" value="1"/>
</dbReference>
<evidence type="ECO:0000256" key="2">
    <source>
        <dbReference type="ARBA" id="ARBA00023015"/>
    </source>
</evidence>
<dbReference type="EMBL" id="FNFF01000006">
    <property type="protein sequence ID" value="SDK34305.1"/>
    <property type="molecule type" value="Genomic_DNA"/>
</dbReference>
<sequence length="290" mass="31410">MEPMELRQLRYALAVAETRNFTRAARQCFVAQSALSHQIGSLEKELGVQLFARTSRRVELTPAGEAFLVRARQCVEAAELAVAEAAAAVGEVRGRLKVGIIPTVTAVDIPTVLQHYREQHPQVGVSLHMGASDAMSAQVAAGELDVAFLGLPDSREPQGVEARELTREKLVAVVSPDHPLADQKKVTLRRLADSPFADFPVGSQGRAQSDLAFEAAELEREVAYELMSAELMLRIVSRGLAVALLPAPLARAHPGVRVLSVIDGPRRVEYVAWSRFNPSPATRAFLAALP</sequence>
<dbReference type="Gene3D" id="1.10.10.10">
    <property type="entry name" value="Winged helix-like DNA-binding domain superfamily/Winged helix DNA-binding domain"/>
    <property type="match status" value="1"/>
</dbReference>
<evidence type="ECO:0000256" key="3">
    <source>
        <dbReference type="ARBA" id="ARBA00023125"/>
    </source>
</evidence>
<dbReference type="GO" id="GO:0032993">
    <property type="term" value="C:protein-DNA complex"/>
    <property type="evidence" value="ECO:0007669"/>
    <property type="project" value="TreeGrafter"/>
</dbReference>
<evidence type="ECO:0000313" key="6">
    <source>
        <dbReference type="EMBL" id="SDK34305.1"/>
    </source>
</evidence>
<dbReference type="GO" id="GO:0003677">
    <property type="term" value="F:DNA binding"/>
    <property type="evidence" value="ECO:0007669"/>
    <property type="project" value="UniProtKB-KW"/>
</dbReference>
<proteinExistence type="inferred from homology"/>
<keyword evidence="4" id="KW-0804">Transcription</keyword>
<gene>
    <name evidence="6" type="ORF">SAMN05421806_106321</name>
</gene>
<evidence type="ECO:0000259" key="5">
    <source>
        <dbReference type="PROSITE" id="PS50931"/>
    </source>
</evidence>
<dbReference type="SUPFAM" id="SSF53850">
    <property type="entry name" value="Periplasmic binding protein-like II"/>
    <property type="match status" value="1"/>
</dbReference>
<feature type="domain" description="HTH lysR-type" evidence="5">
    <location>
        <begin position="4"/>
        <end position="61"/>
    </location>
</feature>
<dbReference type="Pfam" id="PF03466">
    <property type="entry name" value="LysR_substrate"/>
    <property type="match status" value="1"/>
</dbReference>
<dbReference type="Gene3D" id="3.40.190.290">
    <property type="match status" value="1"/>
</dbReference>
<evidence type="ECO:0000256" key="1">
    <source>
        <dbReference type="ARBA" id="ARBA00009437"/>
    </source>
</evidence>
<dbReference type="Pfam" id="PF00126">
    <property type="entry name" value="HTH_1"/>
    <property type="match status" value="1"/>
</dbReference>
<dbReference type="InterPro" id="IPR005119">
    <property type="entry name" value="LysR_subst-bd"/>
</dbReference>
<evidence type="ECO:0000313" key="7">
    <source>
        <dbReference type="Proteomes" id="UP000199155"/>
    </source>
</evidence>
<dbReference type="PANTHER" id="PTHR30346:SF30">
    <property type="entry name" value="SMALL NEUTRAL PROTEASE REGULATORY PROTEIN"/>
    <property type="match status" value="1"/>
</dbReference>
<protein>
    <submittedName>
        <fullName evidence="6">DNA-binding transcriptional regulator, LysR family</fullName>
    </submittedName>
</protein>
<dbReference type="InterPro" id="IPR000847">
    <property type="entry name" value="LysR_HTH_N"/>
</dbReference>
<organism evidence="6 7">
    <name type="scientific">Streptomyces indicus</name>
    <dbReference type="NCBI Taxonomy" id="417292"/>
    <lineage>
        <taxon>Bacteria</taxon>
        <taxon>Bacillati</taxon>
        <taxon>Actinomycetota</taxon>
        <taxon>Actinomycetes</taxon>
        <taxon>Kitasatosporales</taxon>
        <taxon>Streptomycetaceae</taxon>
        <taxon>Streptomyces</taxon>
    </lineage>
</organism>
<dbReference type="AlphaFoldDB" id="A0A1G9B602"/>
<accession>A0A1G9B602</accession>
<evidence type="ECO:0000256" key="4">
    <source>
        <dbReference type="ARBA" id="ARBA00023163"/>
    </source>
</evidence>
<keyword evidence="7" id="KW-1185">Reference proteome</keyword>
<dbReference type="PANTHER" id="PTHR30346">
    <property type="entry name" value="TRANSCRIPTIONAL DUAL REGULATOR HCAR-RELATED"/>
    <property type="match status" value="1"/>
</dbReference>
<dbReference type="InterPro" id="IPR036390">
    <property type="entry name" value="WH_DNA-bd_sf"/>
</dbReference>
<dbReference type="PRINTS" id="PR00039">
    <property type="entry name" value="HTHLYSR"/>
</dbReference>
<dbReference type="Proteomes" id="UP000199155">
    <property type="component" value="Unassembled WGS sequence"/>
</dbReference>
<name>A0A1G9B602_9ACTN</name>
<comment type="similarity">
    <text evidence="1">Belongs to the LysR transcriptional regulatory family.</text>
</comment>
<dbReference type="FunFam" id="1.10.10.10:FF:000001">
    <property type="entry name" value="LysR family transcriptional regulator"/>
    <property type="match status" value="1"/>
</dbReference>
<keyword evidence="2" id="KW-0805">Transcription regulation</keyword>
<reference evidence="6 7" key="1">
    <citation type="submission" date="2016-10" db="EMBL/GenBank/DDBJ databases">
        <authorList>
            <person name="de Groot N.N."/>
        </authorList>
    </citation>
    <scope>NUCLEOTIDE SEQUENCE [LARGE SCALE GENOMIC DNA]</scope>
    <source>
        <strain evidence="6 7">CGMCC 4.5727</strain>
    </source>
</reference>